<accession>A0A9P4HPM2</accession>
<feature type="compositionally biased region" description="Low complexity" evidence="1">
    <location>
        <begin position="146"/>
        <end position="174"/>
    </location>
</feature>
<evidence type="ECO:0008006" key="4">
    <source>
        <dbReference type="Google" id="ProtNLM"/>
    </source>
</evidence>
<keyword evidence="3" id="KW-1185">Reference proteome</keyword>
<dbReference type="GO" id="GO:0006397">
    <property type="term" value="P:mRNA processing"/>
    <property type="evidence" value="ECO:0007669"/>
    <property type="project" value="InterPro"/>
</dbReference>
<dbReference type="InterPro" id="IPR012677">
    <property type="entry name" value="Nucleotide-bd_a/b_plait_sf"/>
</dbReference>
<gene>
    <name evidence="2" type="ORF">K490DRAFT_68821</name>
</gene>
<dbReference type="PANTHER" id="PTHR48036">
    <property type="entry name" value="SPLICING FACTOR (PAD-1), PUTATIVE (AFU_ORTHOLOGUE AFUA_1G15810)-RELATED"/>
    <property type="match status" value="1"/>
</dbReference>
<dbReference type="Proteomes" id="UP000799776">
    <property type="component" value="Unassembled WGS sequence"/>
</dbReference>
<dbReference type="SUPFAM" id="SSF54928">
    <property type="entry name" value="RNA-binding domain, RBD"/>
    <property type="match status" value="2"/>
</dbReference>
<comment type="caution">
    <text evidence="2">The sequence shown here is derived from an EMBL/GenBank/DDBJ whole genome shotgun (WGS) entry which is preliminary data.</text>
</comment>
<dbReference type="GO" id="GO:0003723">
    <property type="term" value="F:RNA binding"/>
    <property type="evidence" value="ECO:0007669"/>
    <property type="project" value="InterPro"/>
</dbReference>
<dbReference type="InterPro" id="IPR035979">
    <property type="entry name" value="RBD_domain_sf"/>
</dbReference>
<dbReference type="GO" id="GO:0005634">
    <property type="term" value="C:nucleus"/>
    <property type="evidence" value="ECO:0007669"/>
    <property type="project" value="InterPro"/>
</dbReference>
<evidence type="ECO:0000313" key="2">
    <source>
        <dbReference type="EMBL" id="KAF2084357.1"/>
    </source>
</evidence>
<proteinExistence type="predicted"/>
<dbReference type="InterPro" id="IPR006509">
    <property type="entry name" value="RBM39_SF"/>
</dbReference>
<feature type="region of interest" description="Disordered" evidence="1">
    <location>
        <begin position="146"/>
        <end position="188"/>
    </location>
</feature>
<evidence type="ECO:0000313" key="3">
    <source>
        <dbReference type="Proteomes" id="UP000799776"/>
    </source>
</evidence>
<organism evidence="2 3">
    <name type="scientific">Saccharata proteae CBS 121410</name>
    <dbReference type="NCBI Taxonomy" id="1314787"/>
    <lineage>
        <taxon>Eukaryota</taxon>
        <taxon>Fungi</taxon>
        <taxon>Dikarya</taxon>
        <taxon>Ascomycota</taxon>
        <taxon>Pezizomycotina</taxon>
        <taxon>Dothideomycetes</taxon>
        <taxon>Dothideomycetes incertae sedis</taxon>
        <taxon>Botryosphaeriales</taxon>
        <taxon>Saccharataceae</taxon>
        <taxon>Saccharata</taxon>
    </lineage>
</organism>
<dbReference type="EMBL" id="ML978742">
    <property type="protein sequence ID" value="KAF2084357.1"/>
    <property type="molecule type" value="Genomic_DNA"/>
</dbReference>
<dbReference type="OrthoDB" id="5411533at2759"/>
<dbReference type="Gene3D" id="3.30.70.330">
    <property type="match status" value="3"/>
</dbReference>
<evidence type="ECO:0000256" key="1">
    <source>
        <dbReference type="SAM" id="MobiDB-lite"/>
    </source>
</evidence>
<name>A0A9P4HPM2_9PEZI</name>
<sequence>MCHSLRLLTTPLRLRTKKILDANPGLELSLPKSSAEKVAIIGSGALPSDALEVTTVYGLGGQIIPKDKCLADTKKDIIQCDKSDSAIASDAASTTQKYCRRLMVAMGTWREGAWEQIMIPTTAIFSVLEAFASEALYQTSTTSEHSSVTSSMSSTAPATHSAVQSSHSAVSSAAHHSRTPSDSDLESPSLNATWMKKVAVPAEVHPKWMDIHLPGLLEKLQEAKDMDHEDRQERGETDTHVSHNGRDLAMRLYEHATTLFSELVNPEASRLPINIDAKIRSRRSGYVEFKNEESVPAAIQLIGQQLLGIPIIAQLTEAEKNRQARTTGEGGTATNGVPFHRLYVGNIHFSITESDLDLGLKKQMKSRPDVPQVEFKNEESVPAAIQLTGQQLLGIPIIAQLTEAEKNRQARTTGEGGTATNGVPFHRLYVGNIHFSITKSDLDLGLTSPKKTPKSGETTVEPIRTTKKTTEEFKEKTLWIGVYAYCTAIIHDGYLSTPDELDTAYPSRIEASLHHPAMHPLHETAEGEKRRSGLKNWANKLQSTNGNHVSCHLL</sequence>
<reference evidence="2" key="1">
    <citation type="journal article" date="2020" name="Stud. Mycol.">
        <title>101 Dothideomycetes genomes: a test case for predicting lifestyles and emergence of pathogens.</title>
        <authorList>
            <person name="Haridas S."/>
            <person name="Albert R."/>
            <person name="Binder M."/>
            <person name="Bloem J."/>
            <person name="Labutti K."/>
            <person name="Salamov A."/>
            <person name="Andreopoulos B."/>
            <person name="Baker S."/>
            <person name="Barry K."/>
            <person name="Bills G."/>
            <person name="Bluhm B."/>
            <person name="Cannon C."/>
            <person name="Castanera R."/>
            <person name="Culley D."/>
            <person name="Daum C."/>
            <person name="Ezra D."/>
            <person name="Gonzalez J."/>
            <person name="Henrissat B."/>
            <person name="Kuo A."/>
            <person name="Liang C."/>
            <person name="Lipzen A."/>
            <person name="Lutzoni F."/>
            <person name="Magnuson J."/>
            <person name="Mondo S."/>
            <person name="Nolan M."/>
            <person name="Ohm R."/>
            <person name="Pangilinan J."/>
            <person name="Park H.-J."/>
            <person name="Ramirez L."/>
            <person name="Alfaro M."/>
            <person name="Sun H."/>
            <person name="Tritt A."/>
            <person name="Yoshinaga Y."/>
            <person name="Zwiers L.-H."/>
            <person name="Turgeon B."/>
            <person name="Goodwin S."/>
            <person name="Spatafora J."/>
            <person name="Crous P."/>
            <person name="Grigoriev I."/>
        </authorList>
    </citation>
    <scope>NUCLEOTIDE SEQUENCE</scope>
    <source>
        <strain evidence="2">CBS 121410</strain>
    </source>
</reference>
<dbReference type="AlphaFoldDB" id="A0A9P4HPM2"/>
<protein>
    <recommendedName>
        <fullName evidence="4">RRM domain-containing protein</fullName>
    </recommendedName>
</protein>